<dbReference type="AlphaFoldDB" id="A0A645ERX2"/>
<accession>A0A645ERX2</accession>
<comment type="caution">
    <text evidence="1">The sequence shown here is derived from an EMBL/GenBank/DDBJ whole genome shotgun (WGS) entry which is preliminary data.</text>
</comment>
<name>A0A645ERX2_9ZZZZ</name>
<sequence>MQGEQFLAADKLFPVVFLKLFHLILLAGKGFHHTHPGQVFLQGGGKYRFLLLIRLIGCGDLLKEQDGDQQHKRHNDNGDERQFDVQIKQGDEVDYKEQGDPTNADSLVGKETTQSIYIRSTAFDQLTGLGLGMIGERKVLDLVVQVITQSAGDPFSGL</sequence>
<reference evidence="1" key="1">
    <citation type="submission" date="2019-08" db="EMBL/GenBank/DDBJ databases">
        <authorList>
            <person name="Kucharzyk K."/>
            <person name="Murdoch R.W."/>
            <person name="Higgins S."/>
            <person name="Loffler F."/>
        </authorList>
    </citation>
    <scope>NUCLEOTIDE SEQUENCE</scope>
</reference>
<proteinExistence type="predicted"/>
<organism evidence="1">
    <name type="scientific">bioreactor metagenome</name>
    <dbReference type="NCBI Taxonomy" id="1076179"/>
    <lineage>
        <taxon>unclassified sequences</taxon>
        <taxon>metagenomes</taxon>
        <taxon>ecological metagenomes</taxon>
    </lineage>
</organism>
<evidence type="ECO:0000313" key="1">
    <source>
        <dbReference type="EMBL" id="MPN04768.1"/>
    </source>
</evidence>
<gene>
    <name evidence="1" type="ORF">SDC9_152015</name>
</gene>
<dbReference type="EMBL" id="VSSQ01050688">
    <property type="protein sequence ID" value="MPN04768.1"/>
    <property type="molecule type" value="Genomic_DNA"/>
</dbReference>
<protein>
    <submittedName>
        <fullName evidence="1">Uncharacterized protein</fullName>
    </submittedName>
</protein>